<feature type="transmembrane region" description="Helical" evidence="1">
    <location>
        <begin position="190"/>
        <end position="211"/>
    </location>
</feature>
<keyword evidence="1" id="KW-1133">Transmembrane helix</keyword>
<keyword evidence="1" id="KW-0812">Transmembrane</keyword>
<evidence type="ECO:0000313" key="3">
    <source>
        <dbReference type="Proteomes" id="UP000320722"/>
    </source>
</evidence>
<dbReference type="Proteomes" id="UP000320722">
    <property type="component" value="Chromosome"/>
</dbReference>
<dbReference type="AlphaFoldDB" id="A0A517WIJ9"/>
<keyword evidence="1" id="KW-0472">Membrane</keyword>
<evidence type="ECO:0000313" key="2">
    <source>
        <dbReference type="EMBL" id="QDU05082.1"/>
    </source>
</evidence>
<evidence type="ECO:0000256" key="1">
    <source>
        <dbReference type="SAM" id="Phobius"/>
    </source>
</evidence>
<sequence length="280" mass="32424">MQEMRYTEKEIMPLIAEHLVDMYGLDDDEAPDPIQDLDLRIDLYFKAAKVWDDIDFTDFRFRLERVFQIKCAPEVWEQLFGVRLHYRTEAEWVEQVGQYLTFRKLVDFIAERTTYISFQPVQVIDRECGPAGAFYGITELSNLLVPAACQITPSTRIIDAFRGDTLDQFWSELCWRNRQKIPDISRKWDSLFMSGCLLAVLGFLIGIPLSIVTANILYLLAPCVSLYVCWKFYCLYHHHSDPLPPELQTFRDLALFIAGRNCDAVRAVQTDPQCEGEGLA</sequence>
<reference evidence="2 3" key="1">
    <citation type="submission" date="2019-02" db="EMBL/GenBank/DDBJ databases">
        <title>Deep-cultivation of Planctomycetes and their phenomic and genomic characterization uncovers novel biology.</title>
        <authorList>
            <person name="Wiegand S."/>
            <person name="Jogler M."/>
            <person name="Boedeker C."/>
            <person name="Pinto D."/>
            <person name="Vollmers J."/>
            <person name="Rivas-Marin E."/>
            <person name="Kohn T."/>
            <person name="Peeters S.H."/>
            <person name="Heuer A."/>
            <person name="Rast P."/>
            <person name="Oberbeckmann S."/>
            <person name="Bunk B."/>
            <person name="Jeske O."/>
            <person name="Meyerdierks A."/>
            <person name="Storesund J.E."/>
            <person name="Kallscheuer N."/>
            <person name="Luecker S."/>
            <person name="Lage O.M."/>
            <person name="Pohl T."/>
            <person name="Merkel B.J."/>
            <person name="Hornburger P."/>
            <person name="Mueller R.-W."/>
            <person name="Bruemmer F."/>
            <person name="Labrenz M."/>
            <person name="Spormann A.M."/>
            <person name="Op den Camp H."/>
            <person name="Overmann J."/>
            <person name="Amann R."/>
            <person name="Jetten M.S.M."/>
            <person name="Mascher T."/>
            <person name="Medema M.H."/>
            <person name="Devos D.P."/>
            <person name="Kaster A.-K."/>
            <person name="Ovreas L."/>
            <person name="Rohde M."/>
            <person name="Galperin M.Y."/>
            <person name="Jogler C."/>
        </authorList>
    </citation>
    <scope>NUCLEOTIDE SEQUENCE [LARGE SCALE GENOMIC DNA]</scope>
    <source>
        <strain evidence="2 3">V6</strain>
    </source>
</reference>
<gene>
    <name evidence="2" type="ORF">V6x_48150</name>
</gene>
<name>A0A517WIJ9_9PLAN</name>
<dbReference type="RefSeq" id="WP_145043076.1">
    <property type="nucleotide sequence ID" value="NZ_CP036347.1"/>
</dbReference>
<proteinExistence type="predicted"/>
<protein>
    <submittedName>
        <fullName evidence="2">Uncharacterized protein</fullName>
    </submittedName>
</protein>
<dbReference type="EMBL" id="CP036347">
    <property type="protein sequence ID" value="QDU05082.1"/>
    <property type="molecule type" value="Genomic_DNA"/>
</dbReference>
<accession>A0A517WIJ9</accession>
<organism evidence="2 3">
    <name type="scientific">Gimesia chilikensis</name>
    <dbReference type="NCBI Taxonomy" id="2605989"/>
    <lineage>
        <taxon>Bacteria</taxon>
        <taxon>Pseudomonadati</taxon>
        <taxon>Planctomycetota</taxon>
        <taxon>Planctomycetia</taxon>
        <taxon>Planctomycetales</taxon>
        <taxon>Planctomycetaceae</taxon>
        <taxon>Gimesia</taxon>
    </lineage>
</organism>